<dbReference type="InterPro" id="IPR015943">
    <property type="entry name" value="WD40/YVTN_repeat-like_dom_sf"/>
</dbReference>
<evidence type="ECO:0000313" key="6">
    <source>
        <dbReference type="EMBL" id="PRP76414.1"/>
    </source>
</evidence>
<evidence type="ECO:0000313" key="5">
    <source>
        <dbReference type="EMBL" id="PRP76408.1"/>
    </source>
</evidence>
<organism evidence="5 7">
    <name type="scientific">Planoprotostelium fungivorum</name>
    <dbReference type="NCBI Taxonomy" id="1890364"/>
    <lineage>
        <taxon>Eukaryota</taxon>
        <taxon>Amoebozoa</taxon>
        <taxon>Evosea</taxon>
        <taxon>Variosea</taxon>
        <taxon>Cavosteliida</taxon>
        <taxon>Cavosteliaceae</taxon>
        <taxon>Planoprotostelium</taxon>
    </lineage>
</organism>
<evidence type="ECO:0000256" key="4">
    <source>
        <dbReference type="SAM" id="Coils"/>
    </source>
</evidence>
<dbReference type="GO" id="GO:0006261">
    <property type="term" value="P:DNA-templated DNA replication"/>
    <property type="evidence" value="ECO:0007669"/>
    <property type="project" value="TreeGrafter"/>
</dbReference>
<dbReference type="PROSITE" id="PS00678">
    <property type="entry name" value="WD_REPEATS_1"/>
    <property type="match status" value="1"/>
</dbReference>
<proteinExistence type="predicted"/>
<dbReference type="FunCoup" id="A0A2P6MXI7">
    <property type="interactions" value="377"/>
</dbReference>
<dbReference type="InterPro" id="IPR036322">
    <property type="entry name" value="WD40_repeat_dom_sf"/>
</dbReference>
<keyword evidence="1 3" id="KW-0853">WD repeat</keyword>
<accession>A0A2P6MXI7</accession>
<reference evidence="5 7" key="1">
    <citation type="journal article" date="2018" name="Genome Biol. Evol.">
        <title>Multiple Roots of Fruiting Body Formation in Amoebozoa.</title>
        <authorList>
            <person name="Hillmann F."/>
            <person name="Forbes G."/>
            <person name="Novohradska S."/>
            <person name="Ferling I."/>
            <person name="Riege K."/>
            <person name="Groth M."/>
            <person name="Westermann M."/>
            <person name="Marz M."/>
            <person name="Spaller T."/>
            <person name="Winckler T."/>
            <person name="Schaap P."/>
            <person name="Glockner G."/>
        </authorList>
    </citation>
    <scope>NUCLEOTIDE SEQUENCE [LARGE SCALE GENOMIC DNA]</scope>
    <source>
        <strain evidence="5 7">Jena</strain>
    </source>
</reference>
<feature type="repeat" description="WD" evidence="3">
    <location>
        <begin position="190"/>
        <end position="212"/>
    </location>
</feature>
<dbReference type="EMBL" id="MDYQ01000328">
    <property type="protein sequence ID" value="PRP76408.1"/>
    <property type="molecule type" value="Genomic_DNA"/>
</dbReference>
<dbReference type="GO" id="GO:0120330">
    <property type="term" value="C:rixosome complex"/>
    <property type="evidence" value="ECO:0007669"/>
    <property type="project" value="TreeGrafter"/>
</dbReference>
<dbReference type="InterPro" id="IPR045227">
    <property type="entry name" value="WDR18/Ipi3/RID3"/>
</dbReference>
<dbReference type="EMBL" id="MDYQ01000328">
    <property type="protein sequence ID" value="PRP76414.1"/>
    <property type="molecule type" value="Genomic_DNA"/>
</dbReference>
<dbReference type="STRING" id="1890364.A0A2P6MXI7"/>
<dbReference type="PANTHER" id="PTHR18763:SF0">
    <property type="entry name" value="WD REPEAT-CONTAINING PROTEIN 18"/>
    <property type="match status" value="1"/>
</dbReference>
<dbReference type="PRINTS" id="PR00320">
    <property type="entry name" value="GPROTEINBRPT"/>
</dbReference>
<feature type="repeat" description="WD" evidence="3">
    <location>
        <begin position="119"/>
        <end position="151"/>
    </location>
</feature>
<dbReference type="InParanoid" id="A0A2P6MXI7"/>
<dbReference type="Proteomes" id="UP000241769">
    <property type="component" value="Unassembled WGS sequence"/>
</dbReference>
<evidence type="ECO:0000256" key="1">
    <source>
        <dbReference type="ARBA" id="ARBA00022574"/>
    </source>
</evidence>
<protein>
    <submittedName>
        <fullName evidence="5">Uncharacterized protein</fullName>
    </submittedName>
</protein>
<dbReference type="PANTHER" id="PTHR18763">
    <property type="entry name" value="WD-REPEAT PROTEIN 18"/>
    <property type="match status" value="1"/>
</dbReference>
<dbReference type="GO" id="GO:0005656">
    <property type="term" value="C:nuclear pre-replicative complex"/>
    <property type="evidence" value="ECO:0007669"/>
    <property type="project" value="TreeGrafter"/>
</dbReference>
<dbReference type="InterPro" id="IPR001680">
    <property type="entry name" value="WD40_rpt"/>
</dbReference>
<dbReference type="InterPro" id="IPR019775">
    <property type="entry name" value="WD40_repeat_CS"/>
</dbReference>
<dbReference type="AlphaFoldDB" id="A0A2P6MXI7"/>
<feature type="coiled-coil region" evidence="4">
    <location>
        <begin position="393"/>
        <end position="427"/>
    </location>
</feature>
<dbReference type="SUPFAM" id="SSF50978">
    <property type="entry name" value="WD40 repeat-like"/>
    <property type="match status" value="1"/>
</dbReference>
<dbReference type="SMART" id="SM00320">
    <property type="entry name" value="WD40"/>
    <property type="match status" value="6"/>
</dbReference>
<evidence type="ECO:0000256" key="2">
    <source>
        <dbReference type="ARBA" id="ARBA00022737"/>
    </source>
</evidence>
<gene>
    <name evidence="5" type="ORF">PROFUN_15231</name>
    <name evidence="6" type="ORF">PROFUN_15237</name>
</gene>
<keyword evidence="4" id="KW-0175">Coiled coil</keyword>
<dbReference type="InterPro" id="IPR020472">
    <property type="entry name" value="WD40_PAC1"/>
</dbReference>
<sequence length="450" mass="49843">MGEVIITCGRSGLNTEKNKECLQVQDLRTGTLLASYKNNSSDVTCIALLGEDYIAIPQSDSSTLHFWSWRKSQVHLRSTLPERVGSIIGTKDGRYCMAGGLSGTIYVYQVATGHLLRTFEAHYKKISCLSFTEDDSMLLSGGDDGVINVWDTARLIDGSVVDVKPYVTWSDHSLPVTSIRCGHAGVRGTIVSTSLDRTCKIWDLPTKSLVHSIVFPAGLLSCHLDHSEHSLYLGASDAKIYTIHLNSAYSLSERNVKELPQNTFEGHTQAVVALGASIDGSLLASASSDGSVRLWDTSSRQCVRNFSNHGGPITALIVSMKHPDMLSSTERETTQPLESFKKFKPEEYNLPVRLQRGPPYKEILSVWEDDTSLVRTDEQKLVKKAKFLKTYLSESTQKQLDEARDTIGKLQEELDKLKQNAIGYSNHRRPLGASFKDTTHSSIEGIRLFV</sequence>
<dbReference type="Pfam" id="PF00400">
    <property type="entry name" value="WD40"/>
    <property type="match status" value="3"/>
</dbReference>
<keyword evidence="2" id="KW-0677">Repeat</keyword>
<keyword evidence="7" id="KW-1185">Reference proteome</keyword>
<dbReference type="GO" id="GO:0006364">
    <property type="term" value="P:rRNA processing"/>
    <property type="evidence" value="ECO:0007669"/>
    <property type="project" value="TreeGrafter"/>
</dbReference>
<feature type="repeat" description="WD" evidence="3">
    <location>
        <begin position="264"/>
        <end position="305"/>
    </location>
</feature>
<dbReference type="OrthoDB" id="756370at2759"/>
<comment type="caution">
    <text evidence="5">The sequence shown here is derived from an EMBL/GenBank/DDBJ whole genome shotgun (WGS) entry which is preliminary data.</text>
</comment>
<dbReference type="PROSITE" id="PS50294">
    <property type="entry name" value="WD_REPEATS_REGION"/>
    <property type="match status" value="2"/>
</dbReference>
<dbReference type="PROSITE" id="PS50082">
    <property type="entry name" value="WD_REPEATS_2"/>
    <property type="match status" value="3"/>
</dbReference>
<dbReference type="Gene3D" id="2.130.10.10">
    <property type="entry name" value="YVTN repeat-like/Quinoprotein amine dehydrogenase"/>
    <property type="match status" value="2"/>
</dbReference>
<evidence type="ECO:0000256" key="3">
    <source>
        <dbReference type="PROSITE-ProRule" id="PRU00221"/>
    </source>
</evidence>
<name>A0A2P6MXI7_9EUKA</name>
<evidence type="ECO:0000313" key="7">
    <source>
        <dbReference type="Proteomes" id="UP000241769"/>
    </source>
</evidence>